<dbReference type="InterPro" id="IPR000209">
    <property type="entry name" value="Peptidase_S8/S53_dom"/>
</dbReference>
<dbReference type="RefSeq" id="WP_290255265.1">
    <property type="nucleotide sequence ID" value="NZ_JAUGQQ010000010.1"/>
</dbReference>
<evidence type="ECO:0000256" key="3">
    <source>
        <dbReference type="ARBA" id="ARBA00022825"/>
    </source>
</evidence>
<dbReference type="Gene3D" id="3.40.50.200">
    <property type="entry name" value="Peptidase S8/S53 domain"/>
    <property type="match status" value="1"/>
</dbReference>
<feature type="domain" description="Peptidase S8/S53" evidence="5">
    <location>
        <begin position="157"/>
        <end position="440"/>
    </location>
</feature>
<organism evidence="6 7">
    <name type="scientific">Aequorivita aurantiaca</name>
    <dbReference type="NCBI Taxonomy" id="3053356"/>
    <lineage>
        <taxon>Bacteria</taxon>
        <taxon>Pseudomonadati</taxon>
        <taxon>Bacteroidota</taxon>
        <taxon>Flavobacteriia</taxon>
        <taxon>Flavobacteriales</taxon>
        <taxon>Flavobacteriaceae</taxon>
        <taxon>Aequorivita</taxon>
    </lineage>
</organism>
<dbReference type="Pfam" id="PF00082">
    <property type="entry name" value="Peptidase_S8"/>
    <property type="match status" value="1"/>
</dbReference>
<name>A0ABT8DK15_9FLAO</name>
<evidence type="ECO:0000259" key="5">
    <source>
        <dbReference type="Pfam" id="PF00082"/>
    </source>
</evidence>
<protein>
    <submittedName>
        <fullName evidence="6">S8 family serine peptidase</fullName>
    </submittedName>
</protein>
<feature type="active site" description="Charge relay system" evidence="4">
    <location>
        <position position="388"/>
    </location>
</feature>
<evidence type="ECO:0000256" key="1">
    <source>
        <dbReference type="ARBA" id="ARBA00022670"/>
    </source>
</evidence>
<feature type="active site" description="Charge relay system" evidence="4">
    <location>
        <position position="190"/>
    </location>
</feature>
<accession>A0ABT8DK15</accession>
<dbReference type="PANTHER" id="PTHR42884">
    <property type="entry name" value="PROPROTEIN CONVERTASE SUBTILISIN/KEXIN-RELATED"/>
    <property type="match status" value="1"/>
</dbReference>
<dbReference type="EMBL" id="JAUGQQ010000010">
    <property type="protein sequence ID" value="MDN3725174.1"/>
    <property type="molecule type" value="Genomic_DNA"/>
</dbReference>
<comment type="similarity">
    <text evidence="4">Belongs to the peptidase S8 family.</text>
</comment>
<dbReference type="Proteomes" id="UP001244787">
    <property type="component" value="Unassembled WGS sequence"/>
</dbReference>
<keyword evidence="1 4" id="KW-0645">Protease</keyword>
<proteinExistence type="inferred from homology"/>
<dbReference type="PROSITE" id="PS51892">
    <property type="entry name" value="SUBTILASE"/>
    <property type="match status" value="1"/>
</dbReference>
<sequence length="539" mass="60179">MMRHLFFIVFILSTLCGFAQDEYWFYLRTKDTATLNFKVEGDLLKYVGEDKILKETLAKEKIKTFKKTLRKAKIRDLNRTYFVVANNANLHTKLLKDTPNIFISGEPILGEDKKIYEPNDYGLTSTIGENIGMQANLDYLDVLGLPEAWYYTTGSRDVPIGISDGQVNPNDIDFQGKTTLFNRSHYAGGHGVNIAANAAAQGDNGVGFTGVCFDCSIYGTSYGQFYNYSEVVGLAKAGARVINCSWVSTRYIENGQKVMDSLFNEGVIVVAAAGNRDFSKTKGKVYSYPASYRHVISVSSGMYRHEKPLDNILQLEDGTYYTSNLRGSVGRTMGFPKNDTLQTPFVYEVSTAILNTEVDILAPTSELIMFQEFINKGEVAHHQFETTSGATPLVSGTIGLMFSLYPCLTAEEVEPILKITALNIDDVPGNKKFAGLYGAGLLQTGKAIKLLHDLKNENETAYIENQNFNRWDFTAVGVSKEIVVRNQVFQENANLDIESKNRIRIGTNTVLKPNQNGKIKLRINPDLENECNLRTRKNK</sequence>
<dbReference type="SUPFAM" id="SSF52743">
    <property type="entry name" value="Subtilisin-like"/>
    <property type="match status" value="1"/>
</dbReference>
<keyword evidence="7" id="KW-1185">Reference proteome</keyword>
<dbReference type="InterPro" id="IPR036852">
    <property type="entry name" value="Peptidase_S8/S53_dom_sf"/>
</dbReference>
<evidence type="ECO:0000256" key="2">
    <source>
        <dbReference type="ARBA" id="ARBA00022801"/>
    </source>
</evidence>
<gene>
    <name evidence="6" type="ORF">QRD02_12360</name>
</gene>
<keyword evidence="2 4" id="KW-0378">Hydrolase</keyword>
<evidence type="ECO:0000256" key="4">
    <source>
        <dbReference type="PROSITE-ProRule" id="PRU01240"/>
    </source>
</evidence>
<keyword evidence="3 4" id="KW-0720">Serine protease</keyword>
<comment type="caution">
    <text evidence="6">The sequence shown here is derived from an EMBL/GenBank/DDBJ whole genome shotgun (WGS) entry which is preliminary data.</text>
</comment>
<evidence type="ECO:0000313" key="6">
    <source>
        <dbReference type="EMBL" id="MDN3725174.1"/>
    </source>
</evidence>
<evidence type="ECO:0000313" key="7">
    <source>
        <dbReference type="Proteomes" id="UP001244787"/>
    </source>
</evidence>
<feature type="active site" description="Charge relay system" evidence="4">
    <location>
        <position position="164"/>
    </location>
</feature>
<reference evidence="6 7" key="1">
    <citation type="submission" date="2023-06" db="EMBL/GenBank/DDBJ databases">
        <authorList>
            <person name="Ye Y.-Q."/>
            <person name="Du Z.-J."/>
        </authorList>
    </citation>
    <scope>NUCLEOTIDE SEQUENCE [LARGE SCALE GENOMIC DNA]</scope>
    <source>
        <strain evidence="6 7">SDUM287046</strain>
    </source>
</reference>
<dbReference type="PANTHER" id="PTHR42884:SF14">
    <property type="entry name" value="NEUROENDOCRINE CONVERTASE 1"/>
    <property type="match status" value="1"/>
</dbReference>